<dbReference type="SUPFAM" id="SSF46785">
    <property type="entry name" value="Winged helix' DNA-binding domain"/>
    <property type="match status" value="1"/>
</dbReference>
<dbReference type="InterPro" id="IPR036388">
    <property type="entry name" value="WH-like_DNA-bd_sf"/>
</dbReference>
<dbReference type="Proteomes" id="UP001065593">
    <property type="component" value="Unassembled WGS sequence"/>
</dbReference>
<gene>
    <name evidence="5" type="ORF">LYSBPC_08050</name>
</gene>
<dbReference type="InterPro" id="IPR036390">
    <property type="entry name" value="WH_DNA-bd_sf"/>
</dbReference>
<dbReference type="Gene3D" id="1.10.10.10">
    <property type="entry name" value="Winged helix-like DNA-binding domain superfamily/Winged helix DNA-binding domain"/>
    <property type="match status" value="1"/>
</dbReference>
<dbReference type="PIRSF" id="PIRSF019455">
    <property type="entry name" value="CopR_AtkY"/>
    <property type="match status" value="1"/>
</dbReference>
<comment type="similarity">
    <text evidence="1">Belongs to the BlaI transcriptional regulatory family.</text>
</comment>
<comment type="caution">
    <text evidence="5">The sequence shown here is derived from an EMBL/GenBank/DDBJ whole genome shotgun (WGS) entry which is preliminary data.</text>
</comment>
<dbReference type="EMBL" id="BRZA01000001">
    <property type="protein sequence ID" value="GLC87678.1"/>
    <property type="molecule type" value="Genomic_DNA"/>
</dbReference>
<evidence type="ECO:0000256" key="4">
    <source>
        <dbReference type="ARBA" id="ARBA00023163"/>
    </source>
</evidence>
<evidence type="ECO:0000256" key="1">
    <source>
        <dbReference type="ARBA" id="ARBA00011046"/>
    </source>
</evidence>
<protein>
    <submittedName>
        <fullName evidence="5">Transcriptional regulator</fullName>
    </submittedName>
</protein>
<keyword evidence="2" id="KW-0805">Transcription regulation</keyword>
<dbReference type="RefSeq" id="WP_264987396.1">
    <property type="nucleotide sequence ID" value="NZ_BRZA01000001.1"/>
</dbReference>
<evidence type="ECO:0000313" key="5">
    <source>
        <dbReference type="EMBL" id="GLC87678.1"/>
    </source>
</evidence>
<proteinExistence type="inferred from homology"/>
<sequence>MKRLPETEFKIMKIVWESSPPITTSFIMEKVGNESGWKIQTVVSLMNRLIERGFLRSEKRGKERLYYPLVEENEYLQFETTHFMKLYHKNSFMNLVGTLYKADTISDEDLNSLLKWVEEKED</sequence>
<name>A0ABQ5NHU1_9BACI</name>
<keyword evidence="4" id="KW-0804">Transcription</keyword>
<organism evidence="5 6">
    <name type="scientific">Lysinibacillus piscis</name>
    <dbReference type="NCBI Taxonomy" id="2518931"/>
    <lineage>
        <taxon>Bacteria</taxon>
        <taxon>Bacillati</taxon>
        <taxon>Bacillota</taxon>
        <taxon>Bacilli</taxon>
        <taxon>Bacillales</taxon>
        <taxon>Bacillaceae</taxon>
        <taxon>Lysinibacillus</taxon>
    </lineage>
</organism>
<keyword evidence="6" id="KW-1185">Reference proteome</keyword>
<dbReference type="Gene3D" id="1.10.4040.10">
    <property type="entry name" value="Penicillinase repressor domain"/>
    <property type="match status" value="1"/>
</dbReference>
<dbReference type="InterPro" id="IPR005650">
    <property type="entry name" value="BlaI_family"/>
</dbReference>
<evidence type="ECO:0000256" key="2">
    <source>
        <dbReference type="ARBA" id="ARBA00023015"/>
    </source>
</evidence>
<evidence type="ECO:0000313" key="6">
    <source>
        <dbReference type="Proteomes" id="UP001065593"/>
    </source>
</evidence>
<reference evidence="5" key="1">
    <citation type="submission" date="2022-08" db="EMBL/GenBank/DDBJ databases">
        <title>Draft genome sequence of Lysinibacillus sp. strain KH24.</title>
        <authorList>
            <person name="Kanbe H."/>
            <person name="Itoh H."/>
        </authorList>
    </citation>
    <scope>NUCLEOTIDE SEQUENCE</scope>
    <source>
        <strain evidence="5">KH24</strain>
    </source>
</reference>
<accession>A0ABQ5NHU1</accession>
<evidence type="ECO:0000256" key="3">
    <source>
        <dbReference type="ARBA" id="ARBA00023125"/>
    </source>
</evidence>
<dbReference type="Pfam" id="PF03965">
    <property type="entry name" value="Penicillinase_R"/>
    <property type="match status" value="1"/>
</dbReference>
<keyword evidence="3" id="KW-0238">DNA-binding</keyword>